<dbReference type="EMBL" id="JAGFNK010000156">
    <property type="protein sequence ID" value="KAI9463767.1"/>
    <property type="molecule type" value="Genomic_DNA"/>
</dbReference>
<evidence type="ECO:0000313" key="1">
    <source>
        <dbReference type="EMBL" id="KAI9463767.1"/>
    </source>
</evidence>
<sequence length="409" mass="43420">MHPSLTLVLAALPIITAALPLAGSPQPASRGIAVPIFKRSSLRVSLTIQHTFRKIENRMAVYEQNTGKQHPLAGGIKQLGERDTAWEPLSIDGHNELWYGSISIGTQADSFTVHFDTASSDLFVPFSGCGATCSGHKSYDPSANANSKALGMPFTLEFGDSTSVNGEQFSDVVSIAGLTAHTQTLGLATNYPYGFQMDHFSPDGVMGLGFESISVYNPTPPFQTLISEDALTSPVFGLKLASSGSELFLGGVNDTLFTGNITWVSLSTTSFWHAHFGLFSANGARVAGKRQAIFDTGTQQIIGNPLGIERLFARITGAMPAPQYGDGIYTIPCDFDTPISIWVGSKEVHISPASFNLGPVSEGSSNCTAGAAADSSLTGEFWILGDVFLQNVYTVWDAGNARMGFATLA</sequence>
<organism evidence="1 2">
    <name type="scientific">Russula earlei</name>
    <dbReference type="NCBI Taxonomy" id="71964"/>
    <lineage>
        <taxon>Eukaryota</taxon>
        <taxon>Fungi</taxon>
        <taxon>Dikarya</taxon>
        <taxon>Basidiomycota</taxon>
        <taxon>Agaricomycotina</taxon>
        <taxon>Agaricomycetes</taxon>
        <taxon>Russulales</taxon>
        <taxon>Russulaceae</taxon>
        <taxon>Russula</taxon>
    </lineage>
</organism>
<gene>
    <name evidence="1" type="ORF">F5148DRAFT_1276476</name>
</gene>
<name>A0ACC0U4Y1_9AGAM</name>
<comment type="caution">
    <text evidence="1">The sequence shown here is derived from an EMBL/GenBank/DDBJ whole genome shotgun (WGS) entry which is preliminary data.</text>
</comment>
<evidence type="ECO:0000313" key="2">
    <source>
        <dbReference type="Proteomes" id="UP001207468"/>
    </source>
</evidence>
<proteinExistence type="predicted"/>
<dbReference type="Proteomes" id="UP001207468">
    <property type="component" value="Unassembled WGS sequence"/>
</dbReference>
<keyword evidence="2" id="KW-1185">Reference proteome</keyword>
<reference evidence="1" key="1">
    <citation type="submission" date="2021-03" db="EMBL/GenBank/DDBJ databases">
        <title>Evolutionary priming and transition to the ectomycorrhizal habit in an iconic lineage of mushroom-forming fungi: is preadaptation a requirement?</title>
        <authorList>
            <consortium name="DOE Joint Genome Institute"/>
            <person name="Looney B.P."/>
            <person name="Miyauchi S."/>
            <person name="Morin E."/>
            <person name="Drula E."/>
            <person name="Courty P.E."/>
            <person name="Chicoki N."/>
            <person name="Fauchery L."/>
            <person name="Kohler A."/>
            <person name="Kuo A."/>
            <person name="LaButti K."/>
            <person name="Pangilinan J."/>
            <person name="Lipzen A."/>
            <person name="Riley R."/>
            <person name="Andreopoulos W."/>
            <person name="He G."/>
            <person name="Johnson J."/>
            <person name="Barry K.W."/>
            <person name="Grigoriev I.V."/>
            <person name="Nagy L."/>
            <person name="Hibbett D."/>
            <person name="Henrissat B."/>
            <person name="Matheny P.B."/>
            <person name="Labbe J."/>
            <person name="Martin A.F."/>
        </authorList>
    </citation>
    <scope>NUCLEOTIDE SEQUENCE</scope>
    <source>
        <strain evidence="1">BPL698</strain>
    </source>
</reference>
<keyword evidence="1" id="KW-0645">Protease</keyword>
<keyword evidence="1" id="KW-0378">Hydrolase</keyword>
<protein>
    <submittedName>
        <fullName evidence="1">Acid protease</fullName>
    </submittedName>
</protein>
<accession>A0ACC0U4Y1</accession>